<dbReference type="CDD" id="cd03230">
    <property type="entry name" value="ABC_DR_subfamily_A"/>
    <property type="match status" value="1"/>
</dbReference>
<gene>
    <name evidence="5" type="ORF">SAMN05428946_2022</name>
</gene>
<evidence type="ECO:0000313" key="5">
    <source>
        <dbReference type="EMBL" id="SIT87217.1"/>
    </source>
</evidence>
<feature type="domain" description="ABC transporter" evidence="4">
    <location>
        <begin position="2"/>
        <end position="226"/>
    </location>
</feature>
<organism evidence="5 6">
    <name type="scientific">Edaphobacillus lindanitolerans</name>
    <dbReference type="NCBI Taxonomy" id="550447"/>
    <lineage>
        <taxon>Bacteria</taxon>
        <taxon>Bacillati</taxon>
        <taxon>Bacillota</taxon>
        <taxon>Bacilli</taxon>
        <taxon>Bacillales</taxon>
        <taxon>Bacillaceae</taxon>
        <taxon>Edaphobacillus</taxon>
    </lineage>
</organism>
<keyword evidence="6" id="KW-1185">Reference proteome</keyword>
<dbReference type="PANTHER" id="PTHR43158:SF1">
    <property type="entry name" value="ABC TRANSPORTER, ATP-BINDING PROTEIN"/>
    <property type="match status" value="1"/>
</dbReference>
<evidence type="ECO:0000259" key="4">
    <source>
        <dbReference type="PROSITE" id="PS50893"/>
    </source>
</evidence>
<name>A0A1U7PR04_9BACI</name>
<feature type="region of interest" description="Disordered" evidence="3">
    <location>
        <begin position="210"/>
        <end position="241"/>
    </location>
</feature>
<dbReference type="PROSITE" id="PS50893">
    <property type="entry name" value="ABC_TRANSPORTER_2"/>
    <property type="match status" value="1"/>
</dbReference>
<reference evidence="6" key="1">
    <citation type="submission" date="2017-01" db="EMBL/GenBank/DDBJ databases">
        <authorList>
            <person name="Varghese N."/>
            <person name="Submissions S."/>
        </authorList>
    </citation>
    <scope>NUCLEOTIDE SEQUENCE [LARGE SCALE GENOMIC DNA]</scope>
    <source>
        <strain evidence="6">MNA4</strain>
    </source>
</reference>
<feature type="compositionally biased region" description="Basic and acidic residues" evidence="3">
    <location>
        <begin position="210"/>
        <end position="219"/>
    </location>
</feature>
<proteinExistence type="predicted"/>
<dbReference type="InterPro" id="IPR027417">
    <property type="entry name" value="P-loop_NTPase"/>
</dbReference>
<dbReference type="STRING" id="550447.SAMN05428946_2022"/>
<dbReference type="SUPFAM" id="SSF52540">
    <property type="entry name" value="P-loop containing nucleoside triphosphate hydrolases"/>
    <property type="match status" value="1"/>
</dbReference>
<dbReference type="InterPro" id="IPR003439">
    <property type="entry name" value="ABC_transporter-like_ATP-bd"/>
</dbReference>
<dbReference type="GO" id="GO:0016887">
    <property type="term" value="F:ATP hydrolysis activity"/>
    <property type="evidence" value="ECO:0007669"/>
    <property type="project" value="InterPro"/>
</dbReference>
<dbReference type="Gene3D" id="3.40.50.300">
    <property type="entry name" value="P-loop containing nucleotide triphosphate hydrolases"/>
    <property type="match status" value="1"/>
</dbReference>
<dbReference type="Proteomes" id="UP000187550">
    <property type="component" value="Unassembled WGS sequence"/>
</dbReference>
<dbReference type="AlphaFoldDB" id="A0A1U7PR04"/>
<keyword evidence="1" id="KW-0547">Nucleotide-binding</keyword>
<dbReference type="RefSeq" id="WP_076758658.1">
    <property type="nucleotide sequence ID" value="NZ_FTPL01000003.1"/>
</dbReference>
<sequence length="241" mass="26693">MIEIAQVTKSYGRRRALDGAAATFAVGRIVGLVGENGSGKSTLLKMMAGLLRPDSGSVLLDGKPVTRALAGRRIAYMADADLFFPYFTIDQLFGFYDTQFDDFSMEKAYEAADFLRLDRTSKLKNLSKGNRGRAKIAATLARQADVYLLDEPFSGLDPMVREEIVKGLIRFTDPERQTVIMTTHELQDAAPLLDEIAVMKGGRIIAHERTEDIRDEHRGGPSAWMKSLYEKESEPIGAHSS</sequence>
<dbReference type="InterPro" id="IPR003593">
    <property type="entry name" value="AAA+_ATPase"/>
</dbReference>
<accession>A0A1U7PR04</accession>
<dbReference type="SMART" id="SM00382">
    <property type="entry name" value="AAA"/>
    <property type="match status" value="1"/>
</dbReference>
<evidence type="ECO:0000256" key="1">
    <source>
        <dbReference type="ARBA" id="ARBA00022741"/>
    </source>
</evidence>
<keyword evidence="2 5" id="KW-0067">ATP-binding</keyword>
<dbReference type="PANTHER" id="PTHR43158">
    <property type="entry name" value="SKFA PEPTIDE EXPORT ATP-BINDING PROTEIN SKFE"/>
    <property type="match status" value="1"/>
</dbReference>
<evidence type="ECO:0000313" key="6">
    <source>
        <dbReference type="Proteomes" id="UP000187550"/>
    </source>
</evidence>
<dbReference type="Pfam" id="PF00005">
    <property type="entry name" value="ABC_tran"/>
    <property type="match status" value="1"/>
</dbReference>
<evidence type="ECO:0000256" key="2">
    <source>
        <dbReference type="ARBA" id="ARBA00022840"/>
    </source>
</evidence>
<protein>
    <submittedName>
        <fullName evidence="5">ABC-2 type transport system ATP-binding protein</fullName>
    </submittedName>
</protein>
<dbReference type="GO" id="GO:0005524">
    <property type="term" value="F:ATP binding"/>
    <property type="evidence" value="ECO:0007669"/>
    <property type="project" value="UniProtKB-KW"/>
</dbReference>
<dbReference type="OrthoDB" id="9804819at2"/>
<evidence type="ECO:0000256" key="3">
    <source>
        <dbReference type="SAM" id="MobiDB-lite"/>
    </source>
</evidence>
<dbReference type="EMBL" id="FTPL01000003">
    <property type="protein sequence ID" value="SIT87217.1"/>
    <property type="molecule type" value="Genomic_DNA"/>
</dbReference>